<dbReference type="EMBL" id="BPLF01000001">
    <property type="protein sequence ID" value="GIX61835.1"/>
    <property type="molecule type" value="Genomic_DNA"/>
</dbReference>
<dbReference type="AlphaFoldDB" id="A0AAV4LPS5"/>
<keyword evidence="1" id="KW-0175">Coiled coil</keyword>
<dbReference type="RefSeq" id="XP_067713906.1">
    <property type="nucleotide sequence ID" value="XM_067857805.1"/>
</dbReference>
<dbReference type="GeneID" id="94193318"/>
<reference evidence="2 3" key="1">
    <citation type="submission" date="2021-06" db="EMBL/GenBank/DDBJ databases">
        <title>Genome sequence of Babesia caballi.</title>
        <authorList>
            <person name="Yamagishi J."/>
            <person name="Kidaka T."/>
            <person name="Ochi A."/>
        </authorList>
    </citation>
    <scope>NUCLEOTIDE SEQUENCE [LARGE SCALE GENOMIC DNA]</scope>
    <source>
        <strain evidence="2">USDA-D6B2</strain>
    </source>
</reference>
<evidence type="ECO:0000313" key="2">
    <source>
        <dbReference type="EMBL" id="GIX61835.1"/>
    </source>
</evidence>
<keyword evidence="3" id="KW-1185">Reference proteome</keyword>
<accession>A0AAV4LPS5</accession>
<organism evidence="2 3">
    <name type="scientific">Babesia caballi</name>
    <dbReference type="NCBI Taxonomy" id="5871"/>
    <lineage>
        <taxon>Eukaryota</taxon>
        <taxon>Sar</taxon>
        <taxon>Alveolata</taxon>
        <taxon>Apicomplexa</taxon>
        <taxon>Aconoidasida</taxon>
        <taxon>Piroplasmida</taxon>
        <taxon>Babesiidae</taxon>
        <taxon>Babesia</taxon>
    </lineage>
</organism>
<protein>
    <submittedName>
        <fullName evidence="2">S-layer protein, putative</fullName>
    </submittedName>
</protein>
<dbReference type="Proteomes" id="UP001497744">
    <property type="component" value="Unassembled WGS sequence"/>
</dbReference>
<evidence type="ECO:0000313" key="3">
    <source>
        <dbReference type="Proteomes" id="UP001497744"/>
    </source>
</evidence>
<feature type="coiled-coil region" evidence="1">
    <location>
        <begin position="83"/>
        <end position="113"/>
    </location>
</feature>
<gene>
    <name evidence="2" type="ORF">BcabD6B2_12700</name>
</gene>
<name>A0AAV4LPS5_BABCB</name>
<proteinExistence type="predicted"/>
<comment type="caution">
    <text evidence="2">The sequence shown here is derived from an EMBL/GenBank/DDBJ whole genome shotgun (WGS) entry which is preliminary data.</text>
</comment>
<evidence type="ECO:0000256" key="1">
    <source>
        <dbReference type="SAM" id="Coils"/>
    </source>
</evidence>
<sequence length="1245" mass="138947">MRALQHLSLVCYVASPPGASVDRAEGSSYVVSCFGDLGLPPKPYGLGRPKRTHLRNNGMLDGPYYHQNYEEKQYDAAFNSDDDDDEEDEMDDIERQLLEAQREKQLSDRLERLVRRSAALEVPKTYVETQAMFPPGNPNDDAANREEENIQLGEFMKQQGAGTGRAGSGADPLDGEATMVTAHGRRDEPLEKRLERQAKSAPKYTDEELERMRAEVPPLKPQFDDYAPVRLPCNANSTSELITGIIQLPDIKDKKALQESIKIKDYTEMDDEPIEEDDIWLRGINEERAKRGEPELQIAEGQKPSDNPEFVKEMRALRLRETQDLRRVAHEARERREEMKHTFYRKLPRNERGYAKLSAADIKQLHFEEVKEELRARGHRTSGGEKVARRRLEWALEETDDWRYRNIVAQRLDESNENLPEHARERIVELKKKAKLIKESGWNSDMMTAIERLKAQQEIIRFRDDPVGYLDLDYDEASRGVSKEEAEEMLNAPVVHNTAFIEAMQNPINRLPDIIPRTFNLQPDIERPYPRYVAGHRTELEELKKEYLSFKGGIHEETLPEISHRYEVSLDFLGDACCRLGAIPPVPLDTPLRGIISYSAIWDLVEFLNIADTIEIEAFYSIMNIAEIAADMNKSVDEVVEACGRLRIKLPYGPATRLNLHCLSVLEKLLINPHLDLELLAHDPARRDPFRDDSDTRPNFPNSMQDDIHRAAVEQGAMFDQPEFHGDVGEQESSYQPATVTATHTKLLSITLDVTKPKAFDQLQTPRRLSLALEGLLVDRQLLADGLLLALADAGDNHVDAQQHASGLDGALEHLSLDGVGVQDLPLHGVADLASLAVEARVDLAGHVQRRQLRDDAHGVGAAVLRQRLGNHLERLRRSAIGPALEPGLAVELGRQPAGDLDLRGAPAGQQLALEHDVAAHVDGVLQVALDLVEHVLGRPAKHDGAGLGVRAVDEVRVVLVADFPDLEEAALGADVARQQLFGAVYDCGARHAGQPVGVRLADAPDAADAGLGQEVLRQVRDALLGDDDVAARLDDVLAHVVDLRLLLLQQLGPPRLVGDVDDGLRLALFVLQRAVQNQHARVHDAARHVGVRHVLVDQDAVQHDRVLGHAAGDLLDLGVALHVDDVAPVGPRDLDPFHCIERQRSDEVPPLVRELCLQTRPDDALHGLVVVQVDTRGNRVHDLECVLERLHVALDNLARVHFTLQERLRVGEHLSAQDDAAGRAVADFLVLRPTQLDEALRRGV</sequence>